<evidence type="ECO:0000259" key="9">
    <source>
        <dbReference type="PROSITE" id="PS51123"/>
    </source>
</evidence>
<keyword evidence="4 8" id="KW-0812">Transmembrane</keyword>
<evidence type="ECO:0000256" key="8">
    <source>
        <dbReference type="SAM" id="Phobius"/>
    </source>
</evidence>
<proteinExistence type="inferred from homology"/>
<dbReference type="Gene3D" id="3.30.1330.60">
    <property type="entry name" value="OmpA-like domain"/>
    <property type="match status" value="1"/>
</dbReference>
<sequence length="227" mass="24156">MKTSSESRPVHEALVSAFEHEGDEGGEQSGRWLLSYADLITTMMVLFLALYAMQLAKHSEQAIRAQSQAAPAPVAAARAAQPQAADSALLASLTPLRERGEITIAPVAHGVEIGINAKILFNAGDAALLPDSFGVLSRIARVLAQVPNGNILVEGHTDNTPISNARYASNWELSSARAGAVVRYLVERGVESHRLAAIGRADNFPLVAGTDPASRALNRRVTIVVQY</sequence>
<dbReference type="InterPro" id="IPR036737">
    <property type="entry name" value="OmpA-like_sf"/>
</dbReference>
<dbReference type="InterPro" id="IPR025713">
    <property type="entry name" value="MotB-like_N_dom"/>
</dbReference>
<dbReference type="PANTHER" id="PTHR30329">
    <property type="entry name" value="STATOR ELEMENT OF FLAGELLAR MOTOR COMPLEX"/>
    <property type="match status" value="1"/>
</dbReference>
<dbReference type="RefSeq" id="WP_238464204.1">
    <property type="nucleotide sequence ID" value="NZ_JAKLJA010000008.1"/>
</dbReference>
<name>A0A9X1RQZ9_9BURK</name>
<keyword evidence="6 7" id="KW-0472">Membrane</keyword>
<dbReference type="Proteomes" id="UP001139308">
    <property type="component" value="Unassembled WGS sequence"/>
</dbReference>
<dbReference type="AlphaFoldDB" id="A0A9X1RQZ9"/>
<feature type="domain" description="OmpA-like" evidence="9">
    <location>
        <begin position="108"/>
        <end position="227"/>
    </location>
</feature>
<evidence type="ECO:0000313" key="10">
    <source>
        <dbReference type="EMBL" id="MCG5074337.1"/>
    </source>
</evidence>
<evidence type="ECO:0000256" key="3">
    <source>
        <dbReference type="ARBA" id="ARBA00022475"/>
    </source>
</evidence>
<evidence type="ECO:0000256" key="6">
    <source>
        <dbReference type="ARBA" id="ARBA00023136"/>
    </source>
</evidence>
<gene>
    <name evidence="10" type="ORF">L5014_13350</name>
</gene>
<keyword evidence="11" id="KW-1185">Reference proteome</keyword>
<evidence type="ECO:0000256" key="2">
    <source>
        <dbReference type="ARBA" id="ARBA00008914"/>
    </source>
</evidence>
<protein>
    <submittedName>
        <fullName evidence="10">OmpA family protein</fullName>
    </submittedName>
</protein>
<dbReference type="Pfam" id="PF13677">
    <property type="entry name" value="MotB_plug"/>
    <property type="match status" value="1"/>
</dbReference>
<evidence type="ECO:0000256" key="7">
    <source>
        <dbReference type="PROSITE-ProRule" id="PRU00473"/>
    </source>
</evidence>
<dbReference type="InterPro" id="IPR050330">
    <property type="entry name" value="Bact_OuterMem_StrucFunc"/>
</dbReference>
<dbReference type="PANTHER" id="PTHR30329:SF21">
    <property type="entry name" value="LIPOPROTEIN YIAD-RELATED"/>
    <property type="match status" value="1"/>
</dbReference>
<dbReference type="PROSITE" id="PS51123">
    <property type="entry name" value="OMPA_2"/>
    <property type="match status" value="1"/>
</dbReference>
<accession>A0A9X1RQZ9</accession>
<dbReference type="CDD" id="cd07185">
    <property type="entry name" value="OmpA_C-like"/>
    <property type="match status" value="1"/>
</dbReference>
<keyword evidence="5 8" id="KW-1133">Transmembrane helix</keyword>
<comment type="caution">
    <text evidence="10">The sequence shown here is derived from an EMBL/GenBank/DDBJ whole genome shotgun (WGS) entry which is preliminary data.</text>
</comment>
<dbReference type="EMBL" id="JAKLJA010000008">
    <property type="protein sequence ID" value="MCG5074337.1"/>
    <property type="molecule type" value="Genomic_DNA"/>
</dbReference>
<evidence type="ECO:0000256" key="4">
    <source>
        <dbReference type="ARBA" id="ARBA00022692"/>
    </source>
</evidence>
<comment type="similarity">
    <text evidence="2">Belongs to the MotB family.</text>
</comment>
<dbReference type="InterPro" id="IPR006665">
    <property type="entry name" value="OmpA-like"/>
</dbReference>
<comment type="subcellular location">
    <subcellularLocation>
        <location evidence="1">Cell membrane</location>
        <topology evidence="1">Single-pass membrane protein</topology>
    </subcellularLocation>
</comment>
<reference evidence="10" key="1">
    <citation type="submission" date="2022-01" db="EMBL/GenBank/DDBJ databases">
        <title>Genome sequence and assembly of Parabukholderia sp. RG36.</title>
        <authorList>
            <person name="Chhetri G."/>
        </authorList>
    </citation>
    <scope>NUCLEOTIDE SEQUENCE</scope>
    <source>
        <strain evidence="10">RG36</strain>
    </source>
</reference>
<dbReference type="SUPFAM" id="SSF103088">
    <property type="entry name" value="OmpA-like"/>
    <property type="match status" value="1"/>
</dbReference>
<keyword evidence="3" id="KW-1003">Cell membrane</keyword>
<dbReference type="Pfam" id="PF00691">
    <property type="entry name" value="OmpA"/>
    <property type="match status" value="1"/>
</dbReference>
<organism evidence="10 11">
    <name type="scientific">Paraburkholderia tagetis</name>
    <dbReference type="NCBI Taxonomy" id="2913261"/>
    <lineage>
        <taxon>Bacteria</taxon>
        <taxon>Pseudomonadati</taxon>
        <taxon>Pseudomonadota</taxon>
        <taxon>Betaproteobacteria</taxon>
        <taxon>Burkholderiales</taxon>
        <taxon>Burkholderiaceae</taxon>
        <taxon>Paraburkholderia</taxon>
    </lineage>
</organism>
<evidence type="ECO:0000256" key="5">
    <source>
        <dbReference type="ARBA" id="ARBA00022989"/>
    </source>
</evidence>
<evidence type="ECO:0000256" key="1">
    <source>
        <dbReference type="ARBA" id="ARBA00004162"/>
    </source>
</evidence>
<evidence type="ECO:0000313" key="11">
    <source>
        <dbReference type="Proteomes" id="UP001139308"/>
    </source>
</evidence>
<dbReference type="GO" id="GO:0005886">
    <property type="term" value="C:plasma membrane"/>
    <property type="evidence" value="ECO:0007669"/>
    <property type="project" value="UniProtKB-SubCell"/>
</dbReference>
<feature type="transmembrane region" description="Helical" evidence="8">
    <location>
        <begin position="33"/>
        <end position="53"/>
    </location>
</feature>